<sequence>MGKEKSMEDDAAAAVVGSRCSSSLKLSGSLVSSSENFTLLVFFFNLPELEAALLGRSPVSMNCVKESKSILDESTWSVVVS</sequence>
<comment type="caution">
    <text evidence="1">The sequence shown here is derived from an EMBL/GenBank/DDBJ whole genome shotgun (WGS) entry which is preliminary data.</text>
</comment>
<name>A0A9P8PV45_WICPI</name>
<dbReference type="EMBL" id="JAEUBG010005058">
    <property type="protein sequence ID" value="KAH3678881.1"/>
    <property type="molecule type" value="Genomic_DNA"/>
</dbReference>
<reference evidence="1" key="1">
    <citation type="journal article" date="2021" name="Open Biol.">
        <title>Shared evolutionary footprints suggest mitochondrial oxidative damage underlies multiple complex I losses in fungi.</title>
        <authorList>
            <person name="Schikora-Tamarit M.A."/>
            <person name="Marcet-Houben M."/>
            <person name="Nosek J."/>
            <person name="Gabaldon T."/>
        </authorList>
    </citation>
    <scope>NUCLEOTIDE SEQUENCE</scope>
    <source>
        <strain evidence="1">CBS2887</strain>
    </source>
</reference>
<evidence type="ECO:0000313" key="2">
    <source>
        <dbReference type="Proteomes" id="UP000774326"/>
    </source>
</evidence>
<keyword evidence="2" id="KW-1185">Reference proteome</keyword>
<proteinExistence type="predicted"/>
<organism evidence="1 2">
    <name type="scientific">Wickerhamomyces pijperi</name>
    <name type="common">Yeast</name>
    <name type="synonym">Pichia pijperi</name>
    <dbReference type="NCBI Taxonomy" id="599730"/>
    <lineage>
        <taxon>Eukaryota</taxon>
        <taxon>Fungi</taxon>
        <taxon>Dikarya</taxon>
        <taxon>Ascomycota</taxon>
        <taxon>Saccharomycotina</taxon>
        <taxon>Saccharomycetes</taxon>
        <taxon>Phaffomycetales</taxon>
        <taxon>Wickerhamomycetaceae</taxon>
        <taxon>Wickerhamomyces</taxon>
    </lineage>
</organism>
<protein>
    <submittedName>
        <fullName evidence="1">Uncharacterized protein</fullName>
    </submittedName>
</protein>
<reference evidence="1" key="2">
    <citation type="submission" date="2021-01" db="EMBL/GenBank/DDBJ databases">
        <authorList>
            <person name="Schikora-Tamarit M.A."/>
        </authorList>
    </citation>
    <scope>NUCLEOTIDE SEQUENCE</scope>
    <source>
        <strain evidence="1">CBS2887</strain>
    </source>
</reference>
<accession>A0A9P8PV45</accession>
<dbReference type="AlphaFoldDB" id="A0A9P8PV45"/>
<gene>
    <name evidence="1" type="ORF">WICPIJ_008808</name>
</gene>
<dbReference type="Proteomes" id="UP000774326">
    <property type="component" value="Unassembled WGS sequence"/>
</dbReference>
<evidence type="ECO:0000313" key="1">
    <source>
        <dbReference type="EMBL" id="KAH3678881.1"/>
    </source>
</evidence>